<dbReference type="SUPFAM" id="SSF63446">
    <property type="entry name" value="Type I dockerin domain"/>
    <property type="match status" value="1"/>
</dbReference>
<dbReference type="InterPro" id="IPR011042">
    <property type="entry name" value="6-blade_b-propeller_TolB-like"/>
</dbReference>
<dbReference type="PROSITE" id="PS51766">
    <property type="entry name" value="DOCKERIN"/>
    <property type="match status" value="1"/>
</dbReference>
<comment type="caution">
    <text evidence="2">The sequence shown here is derived from an EMBL/GenBank/DDBJ whole genome shotgun (WGS) entry which is preliminary data.</text>
</comment>
<sequence length="521" mass="56505">MLSEGTGRIKKWTRRTAAVLAFAILAVLALPPREAHAEIASLYLKSPQDIKFHTYNGVTEMYIADTGNNRVIRADTDGLANLIIPVNNPTAITIDEDGNLFVAESGLAANLHAFNRDGEPLLLPKYNSTESVSIIELTSRFTNPTIGMPQLLNIKSLAITKSTDTVTHEQFKVAQFICERYGVTSFFPTTYGLITEACNVYLNQMGWGSGSGGGGVDAETGYALHPDGRLWRSGGYYVDLESTFNMSFDDINDQSGEIAVDPVDEMFYVVMNKTKIDRTSYTGASYYNRPTLQPWLNLTEDYGISSPHSIFVGPDRALYVTDAAQDRIIVVNLDATGSFNRVLELTHELNDPPTAGSFAKRGKMGQTVSFEGSDFLNRYSDPNGHAMASIRVVTLPAHGTFNLTGVPVQAGQVIPVASLNGLTFTPDPLWGGTTAFEWLAKDDRGAYSATAGTAEIFIRIPGDANGDGVVTPADALLITKYLKGKITLTADQLEALDMDEDGEITEADATLIMNIYMGNAV</sequence>
<dbReference type="EMBL" id="JBHSED010000003">
    <property type="protein sequence ID" value="MFC4302170.1"/>
    <property type="molecule type" value="Genomic_DNA"/>
</dbReference>
<protein>
    <submittedName>
        <fullName evidence="2">Dockerin type I domain-containing protein</fullName>
    </submittedName>
</protein>
<dbReference type="InterPro" id="IPR036439">
    <property type="entry name" value="Dockerin_dom_sf"/>
</dbReference>
<dbReference type="SUPFAM" id="SSF75011">
    <property type="entry name" value="3-carboxy-cis,cis-mucoante lactonizing enzyme"/>
    <property type="match status" value="1"/>
</dbReference>
<accession>A0ABV8S481</accession>
<evidence type="ECO:0000259" key="1">
    <source>
        <dbReference type="PROSITE" id="PS51766"/>
    </source>
</evidence>
<proteinExistence type="predicted"/>
<dbReference type="InterPro" id="IPR002105">
    <property type="entry name" value="Dockerin_1_rpt"/>
</dbReference>
<organism evidence="2 3">
    <name type="scientific">Cohnella boryungensis</name>
    <dbReference type="NCBI Taxonomy" id="768479"/>
    <lineage>
        <taxon>Bacteria</taxon>
        <taxon>Bacillati</taxon>
        <taxon>Bacillota</taxon>
        <taxon>Bacilli</taxon>
        <taxon>Bacillales</taxon>
        <taxon>Paenibacillaceae</taxon>
        <taxon>Cohnella</taxon>
    </lineage>
</organism>
<dbReference type="Pfam" id="PF00404">
    <property type="entry name" value="Dockerin_1"/>
    <property type="match status" value="1"/>
</dbReference>
<gene>
    <name evidence="2" type="ORF">ACFO1S_01800</name>
</gene>
<dbReference type="CDD" id="cd14256">
    <property type="entry name" value="Dockerin_I"/>
    <property type="match status" value="1"/>
</dbReference>
<dbReference type="Proteomes" id="UP001595755">
    <property type="component" value="Unassembled WGS sequence"/>
</dbReference>
<dbReference type="Gene3D" id="2.120.10.30">
    <property type="entry name" value="TolB, C-terminal domain"/>
    <property type="match status" value="1"/>
</dbReference>
<feature type="domain" description="Dockerin" evidence="1">
    <location>
        <begin position="457"/>
        <end position="521"/>
    </location>
</feature>
<reference evidence="3" key="1">
    <citation type="journal article" date="2019" name="Int. J. Syst. Evol. Microbiol.">
        <title>The Global Catalogue of Microorganisms (GCM) 10K type strain sequencing project: providing services to taxonomists for standard genome sequencing and annotation.</title>
        <authorList>
            <consortium name="The Broad Institute Genomics Platform"/>
            <consortium name="The Broad Institute Genome Sequencing Center for Infectious Disease"/>
            <person name="Wu L."/>
            <person name="Ma J."/>
        </authorList>
    </citation>
    <scope>NUCLEOTIDE SEQUENCE [LARGE SCALE GENOMIC DNA]</scope>
    <source>
        <strain evidence="3">CGMCC 4.1641</strain>
    </source>
</reference>
<evidence type="ECO:0000313" key="3">
    <source>
        <dbReference type="Proteomes" id="UP001595755"/>
    </source>
</evidence>
<dbReference type="RefSeq" id="WP_204600945.1">
    <property type="nucleotide sequence ID" value="NZ_JBHSED010000003.1"/>
</dbReference>
<dbReference type="Gene3D" id="1.10.1330.10">
    <property type="entry name" value="Dockerin domain"/>
    <property type="match status" value="1"/>
</dbReference>
<name>A0ABV8S481_9BACL</name>
<keyword evidence="3" id="KW-1185">Reference proteome</keyword>
<evidence type="ECO:0000313" key="2">
    <source>
        <dbReference type="EMBL" id="MFC4302170.1"/>
    </source>
</evidence>
<dbReference type="InterPro" id="IPR016134">
    <property type="entry name" value="Dockerin_dom"/>
</dbReference>